<feature type="region of interest" description="Disordered" evidence="1">
    <location>
        <begin position="1"/>
        <end position="20"/>
    </location>
</feature>
<feature type="non-terminal residue" evidence="2">
    <location>
        <position position="1"/>
    </location>
</feature>
<reference evidence="2" key="1">
    <citation type="submission" date="2021-06" db="EMBL/GenBank/DDBJ databases">
        <authorList>
            <person name="Hodson N. C."/>
            <person name="Mongue J. A."/>
            <person name="Jaron S. K."/>
        </authorList>
    </citation>
    <scope>NUCLEOTIDE SEQUENCE</scope>
</reference>
<evidence type="ECO:0000313" key="3">
    <source>
        <dbReference type="Proteomes" id="UP000708208"/>
    </source>
</evidence>
<protein>
    <submittedName>
        <fullName evidence="2">Uncharacterized protein</fullName>
    </submittedName>
</protein>
<evidence type="ECO:0000256" key="1">
    <source>
        <dbReference type="SAM" id="MobiDB-lite"/>
    </source>
</evidence>
<dbReference type="Proteomes" id="UP000708208">
    <property type="component" value="Unassembled WGS sequence"/>
</dbReference>
<dbReference type="EMBL" id="CAJVCH010120940">
    <property type="protein sequence ID" value="CAG7725349.1"/>
    <property type="molecule type" value="Genomic_DNA"/>
</dbReference>
<comment type="caution">
    <text evidence="2">The sequence shown here is derived from an EMBL/GenBank/DDBJ whole genome shotgun (WGS) entry which is preliminary data.</text>
</comment>
<name>A0A8J2KFR2_9HEXA</name>
<keyword evidence="3" id="KW-1185">Reference proteome</keyword>
<gene>
    <name evidence="2" type="ORF">AFUS01_LOCUS14312</name>
</gene>
<organism evidence="2 3">
    <name type="scientific">Allacma fusca</name>
    <dbReference type="NCBI Taxonomy" id="39272"/>
    <lineage>
        <taxon>Eukaryota</taxon>
        <taxon>Metazoa</taxon>
        <taxon>Ecdysozoa</taxon>
        <taxon>Arthropoda</taxon>
        <taxon>Hexapoda</taxon>
        <taxon>Collembola</taxon>
        <taxon>Symphypleona</taxon>
        <taxon>Sminthuridae</taxon>
        <taxon>Allacma</taxon>
    </lineage>
</organism>
<evidence type="ECO:0000313" key="2">
    <source>
        <dbReference type="EMBL" id="CAG7725349.1"/>
    </source>
</evidence>
<proteinExistence type="predicted"/>
<sequence length="20" mass="1700">AKLDGKGGGGMGGLGPGPCA</sequence>
<dbReference type="AlphaFoldDB" id="A0A8J2KFR2"/>
<accession>A0A8J2KFR2</accession>